<comment type="catalytic activity">
    <reaction evidence="10 11">
        <text>[(1-&gt;4)-beta-D-glucosyl](n) + UDP-alpha-D-glucose = [(1-&gt;4)-beta-D-glucosyl](n+1) + UDP + H(+)</text>
        <dbReference type="Rhea" id="RHEA:19929"/>
        <dbReference type="Rhea" id="RHEA-COMP:10033"/>
        <dbReference type="Rhea" id="RHEA-COMP:10034"/>
        <dbReference type="ChEBI" id="CHEBI:15378"/>
        <dbReference type="ChEBI" id="CHEBI:18246"/>
        <dbReference type="ChEBI" id="CHEBI:58223"/>
        <dbReference type="ChEBI" id="CHEBI:58885"/>
        <dbReference type="EC" id="2.4.1.12"/>
    </reaction>
</comment>
<dbReference type="Pfam" id="PF03170">
    <property type="entry name" value="BcsB"/>
    <property type="match status" value="1"/>
</dbReference>
<evidence type="ECO:0000256" key="11">
    <source>
        <dbReference type="RuleBase" id="RU365020"/>
    </source>
</evidence>
<evidence type="ECO:0000313" key="15">
    <source>
        <dbReference type="EMBL" id="MBC3863288.1"/>
    </source>
</evidence>
<evidence type="ECO:0000259" key="14">
    <source>
        <dbReference type="Pfam" id="PF07238"/>
    </source>
</evidence>
<evidence type="ECO:0000256" key="4">
    <source>
        <dbReference type="ARBA" id="ARBA00022676"/>
    </source>
</evidence>
<feature type="transmembrane region" description="Helical" evidence="11">
    <location>
        <begin position="1475"/>
        <end position="1496"/>
    </location>
</feature>
<comment type="cofactor">
    <cofactor evidence="11">
        <name>Mg(2+)</name>
        <dbReference type="ChEBI" id="CHEBI:18420"/>
    </cofactor>
</comment>
<keyword evidence="2 11" id="KW-1003">Cell membrane</keyword>
<evidence type="ECO:0000256" key="10">
    <source>
        <dbReference type="ARBA" id="ARBA00048682"/>
    </source>
</evidence>
<dbReference type="Gene3D" id="3.90.550.10">
    <property type="entry name" value="Spore Coat Polysaccharide Biosynthesis Protein SpsA, Chain A"/>
    <property type="match status" value="1"/>
</dbReference>
<evidence type="ECO:0000256" key="1">
    <source>
        <dbReference type="ARBA" id="ARBA00004429"/>
    </source>
</evidence>
<feature type="transmembrane region" description="Helical" evidence="11">
    <location>
        <begin position="520"/>
        <end position="541"/>
    </location>
</feature>
<dbReference type="InterPro" id="IPR001173">
    <property type="entry name" value="Glyco_trans_2-like"/>
</dbReference>
<dbReference type="PRINTS" id="PR01439">
    <property type="entry name" value="CELLSNTHASEA"/>
</dbReference>
<comment type="pathway">
    <text evidence="11">Glycan metabolism; bacterial cellulose biosynthesis.</text>
</comment>
<feature type="compositionally biased region" description="Low complexity" evidence="12">
    <location>
        <begin position="782"/>
        <end position="794"/>
    </location>
</feature>
<evidence type="ECO:0000256" key="6">
    <source>
        <dbReference type="ARBA" id="ARBA00022692"/>
    </source>
</evidence>
<dbReference type="GO" id="GO:0006011">
    <property type="term" value="P:UDP-alpha-D-glucose metabolic process"/>
    <property type="evidence" value="ECO:0007669"/>
    <property type="project" value="InterPro"/>
</dbReference>
<dbReference type="InterPro" id="IPR029044">
    <property type="entry name" value="Nucleotide-diphossugar_trans"/>
</dbReference>
<dbReference type="Gene3D" id="2.40.10.220">
    <property type="entry name" value="predicted glycosyltransferase like domains"/>
    <property type="match status" value="1"/>
</dbReference>
<dbReference type="Gene3D" id="2.60.120.260">
    <property type="entry name" value="Galactose-binding domain-like"/>
    <property type="match status" value="2"/>
</dbReference>
<dbReference type="NCBIfam" id="TIGR03030">
    <property type="entry name" value="CelA"/>
    <property type="match status" value="1"/>
</dbReference>
<dbReference type="InterPro" id="IPR003919">
    <property type="entry name" value="Cell_synth_A"/>
</dbReference>
<dbReference type="RefSeq" id="WP_186913226.1">
    <property type="nucleotide sequence ID" value="NZ_JACOFV010000013.1"/>
</dbReference>
<evidence type="ECO:0000256" key="3">
    <source>
        <dbReference type="ARBA" id="ARBA00022519"/>
    </source>
</evidence>
<evidence type="ECO:0000256" key="7">
    <source>
        <dbReference type="ARBA" id="ARBA00022916"/>
    </source>
</evidence>
<dbReference type="Pfam" id="PF00535">
    <property type="entry name" value="Glycos_transf_2"/>
    <property type="match status" value="1"/>
</dbReference>
<dbReference type="FunFam" id="3.90.550.10:FF:000061">
    <property type="entry name" value="Cellulose synthase catalytic subunit [UDP-forming]"/>
    <property type="match status" value="1"/>
</dbReference>
<feature type="transmembrane region" description="Helical" evidence="11">
    <location>
        <begin position="111"/>
        <end position="133"/>
    </location>
</feature>
<dbReference type="PANTHER" id="PTHR43867">
    <property type="entry name" value="CELLULOSE SYNTHASE CATALYTIC SUBUNIT A [UDP-FORMING]"/>
    <property type="match status" value="1"/>
</dbReference>
<evidence type="ECO:0000256" key="9">
    <source>
        <dbReference type="ARBA" id="ARBA00023136"/>
    </source>
</evidence>
<keyword evidence="5 11" id="KW-0808">Transferase</keyword>
<dbReference type="SUPFAM" id="SSF141371">
    <property type="entry name" value="PilZ domain-like"/>
    <property type="match status" value="1"/>
</dbReference>
<feature type="transmembrane region" description="Helical" evidence="11">
    <location>
        <begin position="408"/>
        <end position="429"/>
    </location>
</feature>
<keyword evidence="3 11" id="KW-0997">Cell inner membrane</keyword>
<dbReference type="GO" id="GO:0005886">
    <property type="term" value="C:plasma membrane"/>
    <property type="evidence" value="ECO:0007669"/>
    <property type="project" value="UniProtKB-SubCell"/>
</dbReference>
<feature type="transmembrane region" description="Helical" evidence="11">
    <location>
        <begin position="553"/>
        <end position="571"/>
    </location>
</feature>
<feature type="transmembrane region" description="Helical" evidence="11">
    <location>
        <begin position="78"/>
        <end position="99"/>
    </location>
</feature>
<dbReference type="CDD" id="cd06421">
    <property type="entry name" value="CESA_CelA_like"/>
    <property type="match status" value="1"/>
</dbReference>
<evidence type="ECO:0000259" key="13">
    <source>
        <dbReference type="Pfam" id="PF00535"/>
    </source>
</evidence>
<dbReference type="EMBL" id="JACOFV010000013">
    <property type="protein sequence ID" value="MBC3863288.1"/>
    <property type="molecule type" value="Genomic_DNA"/>
</dbReference>
<dbReference type="SUPFAM" id="SSF53448">
    <property type="entry name" value="Nucleotide-diphospho-sugar transferases"/>
    <property type="match status" value="1"/>
</dbReference>
<evidence type="ECO:0000256" key="8">
    <source>
        <dbReference type="ARBA" id="ARBA00022989"/>
    </source>
</evidence>
<dbReference type="PANTHER" id="PTHR43867:SF2">
    <property type="entry name" value="CELLULOSE SYNTHASE CATALYTIC SUBUNIT A [UDP-FORMING]"/>
    <property type="match status" value="1"/>
</dbReference>
<proteinExistence type="predicted"/>
<evidence type="ECO:0000256" key="2">
    <source>
        <dbReference type="ARBA" id="ARBA00022475"/>
    </source>
</evidence>
<keyword evidence="8 11" id="KW-1133">Transmembrane helix</keyword>
<evidence type="ECO:0000313" key="16">
    <source>
        <dbReference type="Proteomes" id="UP000634011"/>
    </source>
</evidence>
<feature type="domain" description="Glycosyltransferase 2-like" evidence="13">
    <location>
        <begin position="158"/>
        <end position="328"/>
    </location>
</feature>
<dbReference type="EC" id="2.4.1.12" evidence="11"/>
<keyword evidence="7 11" id="KW-0135">Cellulose biosynthesis</keyword>
<comment type="subcellular location">
    <subcellularLocation>
        <location evidence="1">Cell inner membrane</location>
        <topology evidence="1">Multi-pass membrane protein</topology>
    </subcellularLocation>
</comment>
<comment type="caution">
    <text evidence="15">The sequence shown here is derived from an EMBL/GenBank/DDBJ whole genome shotgun (WGS) entry which is preliminary data.</text>
</comment>
<keyword evidence="9 11" id="KW-0472">Membrane</keyword>
<gene>
    <name evidence="15" type="primary">bcsA</name>
    <name evidence="15" type="ORF">H8K32_14365</name>
</gene>
<reference evidence="15" key="1">
    <citation type="submission" date="2020-08" db="EMBL/GenBank/DDBJ databases">
        <title>Novel species isolated from subtropical streams in China.</title>
        <authorList>
            <person name="Lu H."/>
        </authorList>
    </citation>
    <scope>NUCLEOTIDE SEQUENCE</scope>
    <source>
        <strain evidence="15">KACC 12607</strain>
    </source>
</reference>
<dbReference type="InterPro" id="IPR009875">
    <property type="entry name" value="PilZ_domain"/>
</dbReference>
<feature type="domain" description="PilZ" evidence="14">
    <location>
        <begin position="575"/>
        <end position="670"/>
    </location>
</feature>
<comment type="function">
    <text evidence="11">Catalytic subunit of cellulose synthase. It polymerizes uridine 5'-diphosphate glucose to cellulose.</text>
</comment>
<comment type="caution">
    <text evidence="11">Lacks conserved residue(s) required for the propagation of feature annotation.</text>
</comment>
<sequence length="1511" mass="169382">MRSILNSRYLYGRLNELGLSMVNWPGWEHKVPRALALIAASLLYWAAISVPMELPLQAFFSTIIFSTALYLRRYTGTLISLIMVMFSVSATSRYIYWRITYTISSENPLDLFFALVLVMAEVYAWVVLLLGYLQTAWPLKRKPIMMPADTSTWPTVDLFIPTYNEDLSVVKPTVMAAMGIDWPRDKLNIIILDDGRRPEFAAFAESIGVKCYTRADNKHAKAGNINAALKRTDGEYVAIFDCDHMPTRSFLQYTMGWFLVDPKLAMIQTPHHFLSPDPFERNLQTFRNVPNEGELFYGLIQDGNDLWNATFFCGSCAILRRSYLEEIGGIAVETVTEDAHTALKMQRRGYNTAYLALPQAAGLATESLSAHVGQRIRWARGMAQIFRIDNPLFGRGLKFGQRLCYSNAMLHFFYGLPRMVFLLAPISYLFFEVHIIKASALSIAAYSLPHLLHANLTNSRIQGQHRHSFWAEVYEATLAWYIFRPTLVALINPKLGTFNVTAKGGLVQEEHFDWVISKPYLVMLTLNVLGFLIGIGRALWWNTFELDTVILNMLWTIYNLVILGATLAVATETKQVRRTHRVRAILNATLRLSNGHSIVCQTEDFSMGGMSLKVPDGFAMQKDDLLLVSLYGTNGECLFPSKVIFVKKNVLSVQFLELDLQQQKDLISCTVGRADVWLNWSDDRNIDHPLNGLKEIAFHSVQGFVRFGEGLKQYWEKRSENMNTHTEADIVKKNKTKLPWKRAAKTTLVLAIAAGLSLTMHDNVYAKSKHSKPAEEQTSDDPAGPSTTAIPAAAPSSNQKVYTITLKQMLPGDAIELRGIEGERSFPFTVRSDEVITSAKVKYGVAYSPALLPELSHLKVLVNNELVSAVPLPRETSKGIVREDTIDPRFFADFNQLKFKLIGHYTRDCEDPYHSSLWAQISNTSYLELTVNSLDLANDLALLPAPFFDRRDSKLLDLPFVLPQQASLDMLRNAGVVASWFGHLASYRGARFPVSTEGLPKAHAIVFATSKEVPAGIQIPTINGPTLMVVANPANPKYKLLLVLGRDNSELKIAAQALTLGQSVLSGPSALIKDFKEPELRAAYDAPNWFPTNRPVKFGEVLSVDDLQVSGMNPDVIRLNMRVAPDLFTWQRDGVPIDLRYRFTPRPTIDKSTLNVGINNGFVRSLPLSGAETEKGKIKESVMLFFKEGHRFAQEEIQVPLFKIGAENQLQFQFFYDYPKQGQCKDVYLDNVRSAIDPDSTIDFSDMPHYATFPNLAYVANAGFPFTKFADLSASAVVMPDRPSNEEVQVFLNMMGRMGESTGYPVTNSTVIRSVDVDKHSDKDLLLIATNGDQPLLKQWSKYMPMSMDDTGNHLQIPRGFLRVLARWAGKDLDDVERRSGEMLAKTGNAFGAMMQFESPLSSGHSVIVVTGGNAESLLDVVSGLNKADLRSKFQGDLVLIKGDKIVNALVGDTYYSGHLPLWTMIKWSLSTRPIVLIIFLMLASLIVATMLFRYLRRKAANRLHVNDGNE</sequence>
<keyword evidence="6 11" id="KW-0812">Transmembrane</keyword>
<dbReference type="NCBIfam" id="NF008558">
    <property type="entry name" value="PRK11498.1"/>
    <property type="match status" value="1"/>
</dbReference>
<dbReference type="GO" id="GO:0030244">
    <property type="term" value="P:cellulose biosynthetic process"/>
    <property type="evidence" value="ECO:0007669"/>
    <property type="project" value="UniProtKB-KW"/>
</dbReference>
<accession>A0A923HRC5</accession>
<dbReference type="GO" id="GO:0016760">
    <property type="term" value="F:cellulose synthase (UDP-forming) activity"/>
    <property type="evidence" value="ECO:0007669"/>
    <property type="project" value="UniProtKB-EC"/>
</dbReference>
<evidence type="ECO:0000256" key="5">
    <source>
        <dbReference type="ARBA" id="ARBA00022679"/>
    </source>
</evidence>
<evidence type="ECO:0000256" key="12">
    <source>
        <dbReference type="SAM" id="MobiDB-lite"/>
    </source>
</evidence>
<dbReference type="NCBIfam" id="NF008323">
    <property type="entry name" value="PRK11114.1-1"/>
    <property type="match status" value="1"/>
</dbReference>
<keyword evidence="11" id="KW-0973">c-di-GMP</keyword>
<dbReference type="GO" id="GO:0035438">
    <property type="term" value="F:cyclic-di-GMP binding"/>
    <property type="evidence" value="ECO:0007669"/>
    <property type="project" value="InterPro"/>
</dbReference>
<dbReference type="InterPro" id="IPR050321">
    <property type="entry name" value="Glycosyltr_2/OpgH_subfam"/>
</dbReference>
<dbReference type="Proteomes" id="UP000634011">
    <property type="component" value="Unassembled WGS sequence"/>
</dbReference>
<dbReference type="Pfam" id="PF07238">
    <property type="entry name" value="PilZ"/>
    <property type="match status" value="1"/>
</dbReference>
<keyword evidence="16" id="KW-1185">Reference proteome</keyword>
<dbReference type="InterPro" id="IPR018513">
    <property type="entry name" value="Cell_synthase_bac"/>
</dbReference>
<organism evidence="15 16">
    <name type="scientific">Undibacterium jejuense</name>
    <dbReference type="NCBI Taxonomy" id="1344949"/>
    <lineage>
        <taxon>Bacteria</taxon>
        <taxon>Pseudomonadati</taxon>
        <taxon>Pseudomonadota</taxon>
        <taxon>Betaproteobacteria</taxon>
        <taxon>Burkholderiales</taxon>
        <taxon>Oxalobacteraceae</taxon>
        <taxon>Undibacterium</taxon>
    </lineage>
</organism>
<feature type="region of interest" description="Disordered" evidence="12">
    <location>
        <begin position="767"/>
        <end position="794"/>
    </location>
</feature>
<name>A0A923HRC5_9BURK</name>
<keyword evidence="4 11" id="KW-0328">Glycosyltransferase</keyword>
<protein>
    <recommendedName>
        <fullName evidence="11">Cellulose synthase catalytic subunit [UDP-forming]</fullName>
        <ecNumber evidence="11">2.4.1.12</ecNumber>
    </recommendedName>
</protein>